<dbReference type="PANTHER" id="PTHR30221">
    <property type="entry name" value="SMALL-CONDUCTANCE MECHANOSENSITIVE CHANNEL"/>
    <property type="match status" value="1"/>
</dbReference>
<dbReference type="Proteomes" id="UP000199008">
    <property type="component" value="Unassembled WGS sequence"/>
</dbReference>
<dbReference type="PANTHER" id="PTHR30221:SF1">
    <property type="entry name" value="SMALL-CONDUCTANCE MECHANOSENSITIVE CHANNEL"/>
    <property type="match status" value="1"/>
</dbReference>
<reference evidence="3" key="1">
    <citation type="submission" date="2016-10" db="EMBL/GenBank/DDBJ databases">
        <authorList>
            <person name="Varghese N."/>
            <person name="Submissions S."/>
        </authorList>
    </citation>
    <scope>NUCLEOTIDE SEQUENCE [LARGE SCALE GENOMIC DNA]</scope>
    <source>
        <strain evidence="3">CGMCC 1.8895</strain>
    </source>
</reference>
<feature type="transmembrane region" description="Helical" evidence="1">
    <location>
        <begin position="172"/>
        <end position="193"/>
    </location>
</feature>
<evidence type="ECO:0000313" key="2">
    <source>
        <dbReference type="EMBL" id="SDK46098.1"/>
    </source>
</evidence>
<evidence type="ECO:0000313" key="3">
    <source>
        <dbReference type="Proteomes" id="UP000199008"/>
    </source>
</evidence>
<feature type="transmembrane region" description="Helical" evidence="1">
    <location>
        <begin position="15"/>
        <end position="39"/>
    </location>
</feature>
<dbReference type="STRING" id="576118.SAMN05216216_103208"/>
<proteinExistence type="predicted"/>
<dbReference type="RefSeq" id="WP_092984703.1">
    <property type="nucleotide sequence ID" value="NZ_FNFY01000003.1"/>
</dbReference>
<dbReference type="EMBL" id="FNFY01000003">
    <property type="protein sequence ID" value="SDK46098.1"/>
    <property type="molecule type" value="Genomic_DNA"/>
</dbReference>
<feature type="transmembrane region" description="Helical" evidence="1">
    <location>
        <begin position="271"/>
        <end position="296"/>
    </location>
</feature>
<feature type="transmembrane region" description="Helical" evidence="1">
    <location>
        <begin position="120"/>
        <end position="146"/>
    </location>
</feature>
<feature type="transmembrane region" description="Helical" evidence="1">
    <location>
        <begin position="205"/>
        <end position="229"/>
    </location>
</feature>
<protein>
    <submittedName>
        <fullName evidence="2">Conserved TM helix</fullName>
    </submittedName>
</protein>
<name>A0A1G9C345_9BACL</name>
<feature type="transmembrane region" description="Helical" evidence="1">
    <location>
        <begin position="81"/>
        <end position="100"/>
    </location>
</feature>
<keyword evidence="1" id="KW-0472">Membrane</keyword>
<feature type="transmembrane region" description="Helical" evidence="1">
    <location>
        <begin position="241"/>
        <end position="259"/>
    </location>
</feature>
<keyword evidence="1" id="KW-1133">Transmembrane helix</keyword>
<keyword evidence="3" id="KW-1185">Reference proteome</keyword>
<sequence>MSNIGSAFNDMFSNIINFIPSLIAALLYLILAWIIATVIKNIIVKGLGALGFEEWLQKKGLVSATEGGQASDGFIQTLGKIAYYLVFILFLPAVFSALNMDSVASPISQMMTNILNFLPTLLIAAVLLVLGLFIAKLVGTLVQNLLANINASKYNRYVNFGQNKDAVDIPSATGWIVTTLIGLFFVVEALSVLNLEILNTIGAAIIAYLPLLLSAAIILALGFVGGNIISSVIVKSTGNRFFGEAVKYLLIIVAVFMTLDQLNFAESIVNAAFLLILGAVAVAFAISFGIGGRSFAEKQLAKFERKVNSEDNKNE</sequence>
<dbReference type="AlphaFoldDB" id="A0A1G9C345"/>
<keyword evidence="1" id="KW-0812">Transmembrane</keyword>
<organism evidence="2 3">
    <name type="scientific">Lacicoccus qingdaonensis</name>
    <dbReference type="NCBI Taxonomy" id="576118"/>
    <lineage>
        <taxon>Bacteria</taxon>
        <taxon>Bacillati</taxon>
        <taxon>Bacillota</taxon>
        <taxon>Bacilli</taxon>
        <taxon>Bacillales</taxon>
        <taxon>Salinicoccaceae</taxon>
        <taxon>Lacicoccus</taxon>
    </lineage>
</organism>
<dbReference type="NCBIfam" id="NF033912">
    <property type="entry name" value="msc"/>
    <property type="match status" value="1"/>
</dbReference>
<dbReference type="InterPro" id="IPR045275">
    <property type="entry name" value="MscS_archaea/bacteria_type"/>
</dbReference>
<dbReference type="InterPro" id="IPR008910">
    <property type="entry name" value="MSC_TM_helix"/>
</dbReference>
<dbReference type="Pfam" id="PF05552">
    <property type="entry name" value="MS_channel_1st_1"/>
    <property type="match status" value="2"/>
</dbReference>
<accession>A0A1G9C345</accession>
<dbReference type="OrthoDB" id="1411407at2"/>
<evidence type="ECO:0000256" key="1">
    <source>
        <dbReference type="SAM" id="Phobius"/>
    </source>
</evidence>
<gene>
    <name evidence="2" type="ORF">SAMN05216216_103208</name>
</gene>
<dbReference type="GO" id="GO:0008381">
    <property type="term" value="F:mechanosensitive monoatomic ion channel activity"/>
    <property type="evidence" value="ECO:0007669"/>
    <property type="project" value="InterPro"/>
</dbReference>